<dbReference type="PANTHER" id="PTHR48100">
    <property type="entry name" value="BROAD-SPECIFICITY PHOSPHATASE YOR283W-RELATED"/>
    <property type="match status" value="1"/>
</dbReference>
<comment type="caution">
    <text evidence="1">The sequence shown here is derived from an EMBL/GenBank/DDBJ whole genome shotgun (WGS) entry which is preliminary data.</text>
</comment>
<dbReference type="EMBL" id="MFAM01000039">
    <property type="protein sequence ID" value="OGD78693.1"/>
    <property type="molecule type" value="Genomic_DNA"/>
</dbReference>
<gene>
    <name evidence="1" type="ORF">A2368_02155</name>
</gene>
<evidence type="ECO:0008006" key="3">
    <source>
        <dbReference type="Google" id="ProtNLM"/>
    </source>
</evidence>
<dbReference type="InterPro" id="IPR029033">
    <property type="entry name" value="His_PPase_superfam"/>
</dbReference>
<dbReference type="GO" id="GO:0016791">
    <property type="term" value="F:phosphatase activity"/>
    <property type="evidence" value="ECO:0007669"/>
    <property type="project" value="TreeGrafter"/>
</dbReference>
<evidence type="ECO:0000313" key="1">
    <source>
        <dbReference type="EMBL" id="OGD78693.1"/>
    </source>
</evidence>
<sequence>MDAEADVSQKHDSPLSESGKKELSQVREWFEGLDIHKVYYSPYERARQTAVELFGHRNLPTEELDFVHEFMKPSRLVGIPYIESAKYWKENVDNLYISDWQPEDGESFNQIAQRAERLRKFLWERHRDENVAVVTHGTYMKHIVGKWTMGDKYTPEVFLDLLYRLHLLPNGAVIEFEVDEDKVKIVRWKHE</sequence>
<name>A0A1F5FGI3_9BACT</name>
<dbReference type="PANTHER" id="PTHR48100:SF15">
    <property type="entry name" value="SEDOHEPTULOSE 1,7-BISPHOSPHATASE"/>
    <property type="match status" value="1"/>
</dbReference>
<dbReference type="SUPFAM" id="SSF53254">
    <property type="entry name" value="Phosphoglycerate mutase-like"/>
    <property type="match status" value="1"/>
</dbReference>
<dbReference type="Gene3D" id="3.40.50.1240">
    <property type="entry name" value="Phosphoglycerate mutase-like"/>
    <property type="match status" value="1"/>
</dbReference>
<protein>
    <recommendedName>
        <fullName evidence="3">Phosphoglycerate mutase</fullName>
    </recommendedName>
</protein>
<dbReference type="Proteomes" id="UP000176682">
    <property type="component" value="Unassembled WGS sequence"/>
</dbReference>
<evidence type="ECO:0000313" key="2">
    <source>
        <dbReference type="Proteomes" id="UP000176682"/>
    </source>
</evidence>
<accession>A0A1F5FGI3</accession>
<dbReference type="AlphaFoldDB" id="A0A1F5FGI3"/>
<proteinExistence type="predicted"/>
<reference evidence="1 2" key="1">
    <citation type="journal article" date="2016" name="Nat. Commun.">
        <title>Thousands of microbial genomes shed light on interconnected biogeochemical processes in an aquifer system.</title>
        <authorList>
            <person name="Anantharaman K."/>
            <person name="Brown C.T."/>
            <person name="Hug L.A."/>
            <person name="Sharon I."/>
            <person name="Castelle C.J."/>
            <person name="Probst A.J."/>
            <person name="Thomas B.C."/>
            <person name="Singh A."/>
            <person name="Wilkins M.J."/>
            <person name="Karaoz U."/>
            <person name="Brodie E.L."/>
            <person name="Williams K.H."/>
            <person name="Hubbard S.S."/>
            <person name="Banfield J.F."/>
        </authorList>
    </citation>
    <scope>NUCLEOTIDE SEQUENCE [LARGE SCALE GENOMIC DNA]</scope>
</reference>
<organism evidence="1 2">
    <name type="scientific">Candidatus Collierbacteria bacterium RIFOXYB1_FULL_49_13</name>
    <dbReference type="NCBI Taxonomy" id="1817728"/>
    <lineage>
        <taxon>Bacteria</taxon>
        <taxon>Candidatus Collieribacteriota</taxon>
    </lineage>
</organism>
<dbReference type="InterPro" id="IPR050275">
    <property type="entry name" value="PGM_Phosphatase"/>
</dbReference>
<dbReference type="CDD" id="cd07067">
    <property type="entry name" value="HP_PGM_like"/>
    <property type="match status" value="1"/>
</dbReference>
<dbReference type="Pfam" id="PF00300">
    <property type="entry name" value="His_Phos_1"/>
    <property type="match status" value="1"/>
</dbReference>
<dbReference type="InterPro" id="IPR013078">
    <property type="entry name" value="His_Pase_superF_clade-1"/>
</dbReference>